<accession>A0A0D9NNP5</accession>
<keyword evidence="2" id="KW-1185">Reference proteome</keyword>
<gene>
    <name evidence="1" type="ORF">H634G_09046</name>
</gene>
<reference evidence="2" key="1">
    <citation type="journal article" date="2014" name="BMC Genomics">
        <title>The genome sequence of the biocontrol fungus Metarhizium anisopliae and comparative genomics of Metarhizium species.</title>
        <authorList>
            <person name="Pattemore J.A."/>
            <person name="Hane J.K."/>
            <person name="Williams A.H."/>
            <person name="Wilson B.A."/>
            <person name="Stodart B.J."/>
            <person name="Ash G.J."/>
        </authorList>
    </citation>
    <scope>NUCLEOTIDE SEQUENCE [LARGE SCALE GENOMIC DNA]</scope>
    <source>
        <strain evidence="2">BRIP 53293</strain>
    </source>
</reference>
<evidence type="ECO:0000313" key="2">
    <source>
        <dbReference type="Proteomes" id="UP000054544"/>
    </source>
</evidence>
<evidence type="ECO:0000313" key="1">
    <source>
        <dbReference type="EMBL" id="KJK75682.1"/>
    </source>
</evidence>
<dbReference type="Proteomes" id="UP000054544">
    <property type="component" value="Unassembled WGS sequence"/>
</dbReference>
<sequence>MPPPPPVSTAKRAKAKAYLPRRSFKKAEKAEKAHGARDAVALRTNVGAERVNLKTVGGEHIDEAIKARGWV</sequence>
<name>A0A0D9NNP5_METAN</name>
<proteinExistence type="predicted"/>
<organism evidence="1 2">
    <name type="scientific">Metarhizium anisopliae BRIP 53293</name>
    <dbReference type="NCBI Taxonomy" id="1291518"/>
    <lineage>
        <taxon>Eukaryota</taxon>
        <taxon>Fungi</taxon>
        <taxon>Dikarya</taxon>
        <taxon>Ascomycota</taxon>
        <taxon>Pezizomycotina</taxon>
        <taxon>Sordariomycetes</taxon>
        <taxon>Hypocreomycetidae</taxon>
        <taxon>Hypocreales</taxon>
        <taxon>Clavicipitaceae</taxon>
        <taxon>Metarhizium</taxon>
    </lineage>
</organism>
<protein>
    <submittedName>
        <fullName evidence="1">Uncharacterized protein</fullName>
    </submittedName>
</protein>
<dbReference type="AlphaFoldDB" id="A0A0D9NNP5"/>
<dbReference type="EMBL" id="KE384749">
    <property type="protein sequence ID" value="KJK75682.1"/>
    <property type="molecule type" value="Genomic_DNA"/>
</dbReference>